<organism evidence="1 2">
    <name type="scientific">Beta vulgaris subsp. vulgaris</name>
    <name type="common">Beet</name>
    <dbReference type="NCBI Taxonomy" id="3555"/>
    <lineage>
        <taxon>Eukaryota</taxon>
        <taxon>Viridiplantae</taxon>
        <taxon>Streptophyta</taxon>
        <taxon>Embryophyta</taxon>
        <taxon>Tracheophyta</taxon>
        <taxon>Spermatophyta</taxon>
        <taxon>Magnoliopsida</taxon>
        <taxon>eudicotyledons</taxon>
        <taxon>Gunneridae</taxon>
        <taxon>Pentapetalae</taxon>
        <taxon>Caryophyllales</taxon>
        <taxon>Chenopodiaceae</taxon>
        <taxon>Betoideae</taxon>
        <taxon>Beta</taxon>
    </lineage>
</organism>
<sequence length="206" mass="22301">TAVCQTYRQVFDRDLGQPNRRILFISSDIKEDRQQSQGSIRNLIDDLAVAAPSPAVLVPAGKSLMSLVEGVRIEAERHRFTIAELDRHANHLNSKANAELATAIAADCVLGVAGLAGAAGQLARIGRIARMLAKCQKIVKAVKFVKNWARVNAMITAAGTVVATSCHIADTCDRKSRIEVIDALNALHQLTPTFDAIIEAYYNKAL</sequence>
<reference evidence="1 2" key="1">
    <citation type="journal article" date="2014" name="Nature">
        <title>The genome of the recently domesticated crop plant sugar beet (Beta vulgaris).</title>
        <authorList>
            <person name="Dohm J.C."/>
            <person name="Minoche A.E."/>
            <person name="Holtgrawe D."/>
            <person name="Capella-Gutierrez S."/>
            <person name="Zakrzewski F."/>
            <person name="Tafer H."/>
            <person name="Rupp O."/>
            <person name="Sorensen T.R."/>
            <person name="Stracke R."/>
            <person name="Reinhardt R."/>
            <person name="Goesmann A."/>
            <person name="Kraft T."/>
            <person name="Schulz B."/>
            <person name="Stadler P.F."/>
            <person name="Schmidt T."/>
            <person name="Gabaldon T."/>
            <person name="Lehrach H."/>
            <person name="Weisshaar B."/>
            <person name="Himmelbauer H."/>
        </authorList>
    </citation>
    <scope>NUCLEOTIDE SEQUENCE [LARGE SCALE GENOMIC DNA]</scope>
    <source>
        <tissue evidence="1">Taproot</tissue>
    </source>
</reference>
<dbReference type="Proteomes" id="UP000035740">
    <property type="component" value="Unassembled WGS sequence"/>
</dbReference>
<proteinExistence type="predicted"/>
<name>A0A0J8B0W1_BETVV</name>
<evidence type="ECO:0000313" key="1">
    <source>
        <dbReference type="EMBL" id="KMS94631.1"/>
    </source>
</evidence>
<dbReference type="Gramene" id="KMS94631">
    <property type="protein sequence ID" value="KMS94631"/>
    <property type="gene ID" value="BVRB_016820"/>
</dbReference>
<feature type="non-terminal residue" evidence="1">
    <location>
        <position position="1"/>
    </location>
</feature>
<accession>A0A0J8B0W1</accession>
<gene>
    <name evidence="1" type="ORF">BVRB_016820</name>
</gene>
<keyword evidence="2" id="KW-1185">Reference proteome</keyword>
<evidence type="ECO:0000313" key="2">
    <source>
        <dbReference type="Proteomes" id="UP000035740"/>
    </source>
</evidence>
<dbReference type="EMBL" id="KQ091722">
    <property type="protein sequence ID" value="KMS94631.1"/>
    <property type="molecule type" value="Genomic_DNA"/>
</dbReference>
<dbReference type="AlphaFoldDB" id="A0A0J8B0W1"/>
<protein>
    <submittedName>
        <fullName evidence="1">Uncharacterized protein</fullName>
    </submittedName>
</protein>